<dbReference type="PROSITE" id="PS01094">
    <property type="entry name" value="UPF0076"/>
    <property type="match status" value="1"/>
</dbReference>
<protein>
    <submittedName>
        <fullName evidence="2">Ribonuclease UK114</fullName>
    </submittedName>
</protein>
<keyword evidence="3" id="KW-1185">Reference proteome</keyword>
<dbReference type="InterPro" id="IPR006056">
    <property type="entry name" value="RidA"/>
</dbReference>
<dbReference type="AlphaFoldDB" id="A0A077Z8Z3"/>
<comment type="similarity">
    <text evidence="1">Belongs to the RutC family.</text>
</comment>
<dbReference type="CDD" id="cd00448">
    <property type="entry name" value="YjgF_YER057c_UK114_family"/>
    <property type="match status" value="1"/>
</dbReference>
<dbReference type="InterPro" id="IPR035959">
    <property type="entry name" value="RutC-like_sf"/>
</dbReference>
<dbReference type="EMBL" id="HG806020">
    <property type="protein sequence ID" value="CDW56234.1"/>
    <property type="molecule type" value="Genomic_DNA"/>
</dbReference>
<evidence type="ECO:0000256" key="1">
    <source>
        <dbReference type="ARBA" id="ARBA00010552"/>
    </source>
</evidence>
<dbReference type="InterPro" id="IPR019897">
    <property type="entry name" value="RidA_CS"/>
</dbReference>
<dbReference type="Proteomes" id="UP000030665">
    <property type="component" value="Unassembled WGS sequence"/>
</dbReference>
<dbReference type="PANTHER" id="PTHR11803">
    <property type="entry name" value="2-IMINOBUTANOATE/2-IMINOPROPANOATE DEAMINASE RIDA"/>
    <property type="match status" value="1"/>
</dbReference>
<evidence type="ECO:0000313" key="3">
    <source>
        <dbReference type="Proteomes" id="UP000030665"/>
    </source>
</evidence>
<evidence type="ECO:0000313" key="2">
    <source>
        <dbReference type="EMBL" id="CDW56234.1"/>
    </source>
</evidence>
<dbReference type="Gene3D" id="3.30.1330.40">
    <property type="entry name" value="RutC-like"/>
    <property type="match status" value="1"/>
</dbReference>
<dbReference type="GO" id="GO:0005739">
    <property type="term" value="C:mitochondrion"/>
    <property type="evidence" value="ECO:0007669"/>
    <property type="project" value="TreeGrafter"/>
</dbReference>
<sequence length="129" mass="13550">MSPPVKKIIFTPEAPKPLGPYSQGVMIDGTLYISGQLGIDPETSNFVGGGADAQCRQALKNIGGILKAAGGNFEHVVKATVFLANMADWPAVNSVYAEFFPKNCPARSALQVGALPKNALVEIEAIAHL</sequence>
<dbReference type="NCBIfam" id="TIGR00004">
    <property type="entry name" value="Rid family detoxifying hydrolase"/>
    <property type="match status" value="1"/>
</dbReference>
<dbReference type="STRING" id="36087.A0A077Z8Z3"/>
<dbReference type="PANTHER" id="PTHR11803:SF39">
    <property type="entry name" value="2-IMINOBUTANOATE_2-IMINOPROPANOATE DEAMINASE"/>
    <property type="match status" value="1"/>
</dbReference>
<dbReference type="GO" id="GO:0019239">
    <property type="term" value="F:deaminase activity"/>
    <property type="evidence" value="ECO:0007669"/>
    <property type="project" value="TreeGrafter"/>
</dbReference>
<dbReference type="InterPro" id="IPR006175">
    <property type="entry name" value="YjgF/YER057c/UK114"/>
</dbReference>
<name>A0A077Z8Z3_TRITR</name>
<gene>
    <name evidence="2" type="ORF">TTRE_0000450901</name>
</gene>
<dbReference type="GO" id="GO:0005829">
    <property type="term" value="C:cytosol"/>
    <property type="evidence" value="ECO:0007669"/>
    <property type="project" value="TreeGrafter"/>
</dbReference>
<accession>A0A077Z8Z3</accession>
<dbReference type="OrthoDB" id="309640at2759"/>
<reference evidence="2" key="2">
    <citation type="submission" date="2014-03" db="EMBL/GenBank/DDBJ databases">
        <title>The whipworm genome and dual-species transcriptomics of an intimate host-pathogen interaction.</title>
        <authorList>
            <person name="Foth B.J."/>
            <person name="Tsai I.J."/>
            <person name="Reid A.J."/>
            <person name="Bancroft A.J."/>
            <person name="Nichol S."/>
            <person name="Tracey A."/>
            <person name="Holroyd N."/>
            <person name="Cotton J.A."/>
            <person name="Stanley E.J."/>
            <person name="Zarowiecki M."/>
            <person name="Liu J.Z."/>
            <person name="Huckvale T."/>
            <person name="Cooper P.J."/>
            <person name="Grencis R.K."/>
            <person name="Berriman M."/>
        </authorList>
    </citation>
    <scope>NUCLEOTIDE SEQUENCE [LARGE SCALE GENOMIC DNA]</scope>
</reference>
<organism evidence="2 3">
    <name type="scientific">Trichuris trichiura</name>
    <name type="common">Whipworm</name>
    <name type="synonym">Trichocephalus trichiurus</name>
    <dbReference type="NCBI Taxonomy" id="36087"/>
    <lineage>
        <taxon>Eukaryota</taxon>
        <taxon>Metazoa</taxon>
        <taxon>Ecdysozoa</taxon>
        <taxon>Nematoda</taxon>
        <taxon>Enoplea</taxon>
        <taxon>Dorylaimia</taxon>
        <taxon>Trichinellida</taxon>
        <taxon>Trichuridae</taxon>
        <taxon>Trichuris</taxon>
    </lineage>
</organism>
<proteinExistence type="inferred from homology"/>
<reference evidence="2" key="1">
    <citation type="submission" date="2014-01" db="EMBL/GenBank/DDBJ databases">
        <authorList>
            <person name="Aslett M."/>
        </authorList>
    </citation>
    <scope>NUCLEOTIDE SEQUENCE</scope>
</reference>
<dbReference type="FunFam" id="3.30.1330.40:FF:000001">
    <property type="entry name" value="L-PSP family endoribonuclease"/>
    <property type="match status" value="1"/>
</dbReference>
<dbReference type="SUPFAM" id="SSF55298">
    <property type="entry name" value="YjgF-like"/>
    <property type="match status" value="1"/>
</dbReference>
<dbReference type="Pfam" id="PF01042">
    <property type="entry name" value="Ribonuc_L-PSP"/>
    <property type="match status" value="1"/>
</dbReference>